<proteinExistence type="inferred from homology"/>
<dbReference type="EMBL" id="CP066167">
    <property type="protein sequence ID" value="QQD18493.1"/>
    <property type="molecule type" value="Genomic_DNA"/>
</dbReference>
<dbReference type="GO" id="GO:0019491">
    <property type="term" value="P:ectoine biosynthetic process"/>
    <property type="evidence" value="ECO:0007669"/>
    <property type="project" value="UniProtKB-UniPathway"/>
</dbReference>
<keyword evidence="9" id="KW-1185">Reference proteome</keyword>
<dbReference type="PIRSF" id="PIRSF000521">
    <property type="entry name" value="Transaminase_4ab_Lys_Orn"/>
    <property type="match status" value="1"/>
</dbReference>
<dbReference type="NCBIfam" id="TIGR02407">
    <property type="entry name" value="ectoine_ectB"/>
    <property type="match status" value="1"/>
</dbReference>
<evidence type="ECO:0000313" key="8">
    <source>
        <dbReference type="EMBL" id="QQD18493.1"/>
    </source>
</evidence>
<comment type="pathway">
    <text evidence="7">Amine and polyamine biosynthesis; ectoine biosynthesis; L-ectoine from L-aspartate 4-semialdehyde: step 1/3.</text>
</comment>
<dbReference type="InterPro" id="IPR015422">
    <property type="entry name" value="PyrdxlP-dep_Trfase_small"/>
</dbReference>
<keyword evidence="3 7" id="KW-0032">Aminotransferase</keyword>
<dbReference type="NCBIfam" id="NF006733">
    <property type="entry name" value="PRK09264.1"/>
    <property type="match status" value="1"/>
</dbReference>
<comment type="catalytic activity">
    <reaction evidence="7">
        <text>L-2,4-diaminobutanoate + 2-oxoglutarate = L-aspartate 4-semialdehyde + L-glutamate</text>
        <dbReference type="Rhea" id="RHEA:11160"/>
        <dbReference type="ChEBI" id="CHEBI:16810"/>
        <dbReference type="ChEBI" id="CHEBI:29985"/>
        <dbReference type="ChEBI" id="CHEBI:58761"/>
        <dbReference type="ChEBI" id="CHEBI:537519"/>
        <dbReference type="EC" id="2.6.1.76"/>
    </reaction>
</comment>
<dbReference type="GO" id="GO:0045303">
    <property type="term" value="F:diaminobutyrate-2-oxoglutarate transaminase activity"/>
    <property type="evidence" value="ECO:0007669"/>
    <property type="project" value="UniProtKB-EC"/>
</dbReference>
<protein>
    <recommendedName>
        <fullName evidence="7">Diaminobutyrate--2-oxoglutarate transaminase</fullName>
        <ecNumber evidence="7">2.6.1.76</ecNumber>
    </recommendedName>
    <alternativeName>
        <fullName evidence="7">DABA aminotransferase</fullName>
    </alternativeName>
</protein>
<dbReference type="InterPro" id="IPR012773">
    <property type="entry name" value="Ectoine_EctB"/>
</dbReference>
<gene>
    <name evidence="8" type="primary">ectB</name>
    <name evidence="8" type="ORF">I6N98_01050</name>
</gene>
<accession>A0A7T4R145</accession>
<organism evidence="8 9">
    <name type="scientific">Spongiibacter nanhainus</name>
    <dbReference type="NCBI Taxonomy" id="2794344"/>
    <lineage>
        <taxon>Bacteria</taxon>
        <taxon>Pseudomonadati</taxon>
        <taxon>Pseudomonadota</taxon>
        <taxon>Gammaproteobacteria</taxon>
        <taxon>Cellvibrionales</taxon>
        <taxon>Spongiibacteraceae</taxon>
        <taxon>Spongiibacter</taxon>
    </lineage>
</organism>
<dbReference type="EC" id="2.6.1.76" evidence="7"/>
<evidence type="ECO:0000256" key="1">
    <source>
        <dbReference type="ARBA" id="ARBA00001933"/>
    </source>
</evidence>
<dbReference type="InterPro" id="IPR049704">
    <property type="entry name" value="Aminotrans_3_PPA_site"/>
</dbReference>
<dbReference type="InterPro" id="IPR005814">
    <property type="entry name" value="Aminotrans_3"/>
</dbReference>
<dbReference type="AlphaFoldDB" id="A0A7T4R145"/>
<evidence type="ECO:0000256" key="6">
    <source>
        <dbReference type="RuleBase" id="RU003560"/>
    </source>
</evidence>
<evidence type="ECO:0000256" key="4">
    <source>
        <dbReference type="ARBA" id="ARBA00022679"/>
    </source>
</evidence>
<dbReference type="Gene3D" id="3.40.640.10">
    <property type="entry name" value="Type I PLP-dependent aspartate aminotransferase-like (Major domain)"/>
    <property type="match status" value="1"/>
</dbReference>
<dbReference type="PANTHER" id="PTHR43552">
    <property type="entry name" value="DIAMINOBUTYRATE--2-OXOGLUTARATE AMINOTRANSFERASE"/>
    <property type="match status" value="1"/>
</dbReference>
<reference evidence="8 9" key="1">
    <citation type="submission" date="2020-12" db="EMBL/GenBank/DDBJ databases">
        <authorList>
            <person name="Shan Y."/>
        </authorList>
    </citation>
    <scope>NUCLEOTIDE SEQUENCE [LARGE SCALE GENOMIC DNA]</scope>
    <source>
        <strain evidence="9">csc3.9</strain>
    </source>
</reference>
<dbReference type="InterPro" id="IPR004637">
    <property type="entry name" value="Dat"/>
</dbReference>
<dbReference type="KEGG" id="snan:I6N98_01050"/>
<dbReference type="Pfam" id="PF00202">
    <property type="entry name" value="Aminotran_3"/>
    <property type="match status" value="1"/>
</dbReference>
<dbReference type="Gene3D" id="3.90.1150.10">
    <property type="entry name" value="Aspartate Aminotransferase, domain 1"/>
    <property type="match status" value="1"/>
</dbReference>
<keyword evidence="5 6" id="KW-0663">Pyridoxal phosphate</keyword>
<dbReference type="RefSeq" id="WP_198569984.1">
    <property type="nucleotide sequence ID" value="NZ_CP066167.1"/>
</dbReference>
<dbReference type="InterPro" id="IPR015424">
    <property type="entry name" value="PyrdxlP-dep_Trfase"/>
</dbReference>
<dbReference type="GO" id="GO:0030170">
    <property type="term" value="F:pyridoxal phosphate binding"/>
    <property type="evidence" value="ECO:0007669"/>
    <property type="project" value="InterPro"/>
</dbReference>
<comment type="cofactor">
    <cofactor evidence="1 7">
        <name>pyridoxal 5'-phosphate</name>
        <dbReference type="ChEBI" id="CHEBI:597326"/>
    </cofactor>
</comment>
<dbReference type="Proteomes" id="UP000596063">
    <property type="component" value="Chromosome"/>
</dbReference>
<evidence type="ECO:0000256" key="7">
    <source>
        <dbReference type="RuleBase" id="RU365034"/>
    </source>
</evidence>
<dbReference type="GO" id="GO:0047307">
    <property type="term" value="F:diaminobutyrate-pyruvate transaminase activity"/>
    <property type="evidence" value="ECO:0007669"/>
    <property type="project" value="InterPro"/>
</dbReference>
<dbReference type="NCBIfam" id="TIGR00709">
    <property type="entry name" value="dat"/>
    <property type="match status" value="1"/>
</dbReference>
<dbReference type="PROSITE" id="PS00600">
    <property type="entry name" value="AA_TRANSFER_CLASS_3"/>
    <property type="match status" value="1"/>
</dbReference>
<sequence length="423" mass="45829">MTIFDQLESEVQSYARSFPVVFDKAQGEHLYDQDGNQYLDFLAGAGTLNYGHNHPVLKEALIEYIQRDGITHGLDMHTAAKADFLKAFNEVILAPRDMEYTFQFTGPTGTNAVEAAMKLARKVTGRNTIVSFTNGFHGVTLGSVAATGNSHHRGGAGVALGDIARMPFCGYHGRDVDSLKMIDKLLTDPSSGVDLPAAMIVEPVQGEGGLNVANNEWLKGLEKLCRKHEILLIVDDIQAGCGRTGTFFSFEPAGIKPDIITMSKSLSGYGLPFAVVMLRPDLDVWAPGEHNGTFRGNNHAFVTAAAAIRHFWKDDSFSKEVVEKSAIVSHRFKKIADRHGVSVTPRGRGMMQGLAVADGDTADAIGKACFERGLVIETCGNHGQVVKCFCPLTIDKQELVRGLDIMSEAFAEVLGKAVDREAS</sequence>
<name>A0A7T4R145_9GAMM</name>
<comment type="similarity">
    <text evidence="2 6">Belongs to the class-III pyridoxal-phosphate-dependent aminotransferase family.</text>
</comment>
<evidence type="ECO:0000256" key="5">
    <source>
        <dbReference type="ARBA" id="ARBA00022898"/>
    </source>
</evidence>
<evidence type="ECO:0000256" key="2">
    <source>
        <dbReference type="ARBA" id="ARBA00008954"/>
    </source>
</evidence>
<dbReference type="UniPathway" id="UPA00067">
    <property type="reaction ID" value="UER00121"/>
</dbReference>
<evidence type="ECO:0000313" key="9">
    <source>
        <dbReference type="Proteomes" id="UP000596063"/>
    </source>
</evidence>
<dbReference type="PANTHER" id="PTHR43552:SF2">
    <property type="entry name" value="DIAMINOBUTYRATE--2-OXOGLUTARATE TRANSAMINASE"/>
    <property type="match status" value="1"/>
</dbReference>
<dbReference type="InterPro" id="IPR015421">
    <property type="entry name" value="PyrdxlP-dep_Trfase_major"/>
</dbReference>
<comment type="function">
    <text evidence="7">Catalyzes reversively the conversion of L-aspartate beta-semialdehyde (ASA) to L-2,4-diaminobutyrate (DABA) by transamination with L-glutamate.</text>
</comment>
<dbReference type="CDD" id="cd00610">
    <property type="entry name" value="OAT_like"/>
    <property type="match status" value="1"/>
</dbReference>
<dbReference type="SUPFAM" id="SSF53383">
    <property type="entry name" value="PLP-dependent transferases"/>
    <property type="match status" value="1"/>
</dbReference>
<evidence type="ECO:0000256" key="3">
    <source>
        <dbReference type="ARBA" id="ARBA00022576"/>
    </source>
</evidence>
<keyword evidence="4 7" id="KW-0808">Transferase</keyword>